<feature type="region of interest" description="Disordered" evidence="1">
    <location>
        <begin position="144"/>
        <end position="181"/>
    </location>
</feature>
<dbReference type="GeneID" id="96739912"/>
<gene>
    <name evidence="2" type="ORF">B4U37_15970</name>
</gene>
<feature type="compositionally biased region" description="Pro residues" evidence="1">
    <location>
        <begin position="160"/>
        <end position="175"/>
    </location>
</feature>
<proteinExistence type="predicted"/>
<dbReference type="RefSeq" id="WP_088018994.1">
    <property type="nucleotide sequence ID" value="NZ_CP020880.1"/>
</dbReference>
<sequence length="311" mass="33815">MKPLMKNESGYTLLMVLLIIVVVGLMAPVLASAVMNSTLQNNKSEVLIQSENLIDMGKHYFRNEINSKIGEIGGETSLSLGDIKDKLSTVDETEPLVLPSESNKLSYQVGYSSITEENGYYIIKYTSRAIVDNQVFEEEEVFQIKNSSNKDNSNPDTDPDPSPDPNPNPDPPVPPTENEGLSCLLNKKKNGTITLKAKDHCILKGSFVINEHIDIKAQAKLEVYGSIVINGTVDLKGSPKGYLLIEGSGVFNNSIDIGGSNEILVNGAADFHNNVSLKGNGLIDIQGNAMFIKKPNKKGNGSIKVNNTEYN</sequence>
<keyword evidence="3" id="KW-1185">Reference proteome</keyword>
<feature type="compositionally biased region" description="Low complexity" evidence="1">
    <location>
        <begin position="146"/>
        <end position="156"/>
    </location>
</feature>
<accession>A0ABM6KLZ4</accession>
<name>A0ABM6KLZ4_9BACI</name>
<protein>
    <submittedName>
        <fullName evidence="2">Uncharacterized protein</fullName>
    </submittedName>
</protein>
<evidence type="ECO:0000313" key="3">
    <source>
        <dbReference type="Proteomes" id="UP000195573"/>
    </source>
</evidence>
<dbReference type="Proteomes" id="UP000195573">
    <property type="component" value="Chromosome"/>
</dbReference>
<evidence type="ECO:0000313" key="2">
    <source>
        <dbReference type="EMBL" id="ART77454.1"/>
    </source>
</evidence>
<dbReference type="EMBL" id="CP020880">
    <property type="protein sequence ID" value="ART77454.1"/>
    <property type="molecule type" value="Genomic_DNA"/>
</dbReference>
<reference evidence="2 3" key="1">
    <citation type="submission" date="2017-04" db="EMBL/GenBank/DDBJ databases">
        <title>Complete Genome Sequence of the Bacillus horikoshii 20a strain from Cuatro Cienegas, Coahuila, Mexico.</title>
        <authorList>
            <person name="Zarza E."/>
            <person name="Alcaraz L.D."/>
            <person name="Aguilar-Salinas B."/>
            <person name="Islas A."/>
            <person name="Olmedo-Alvarez G."/>
        </authorList>
    </citation>
    <scope>NUCLEOTIDE SEQUENCE [LARGE SCALE GENOMIC DNA]</scope>
    <source>
        <strain evidence="2 3">20a</strain>
    </source>
</reference>
<organism evidence="2 3">
    <name type="scientific">Sutcliffiella horikoshii</name>
    <dbReference type="NCBI Taxonomy" id="79883"/>
    <lineage>
        <taxon>Bacteria</taxon>
        <taxon>Bacillati</taxon>
        <taxon>Bacillota</taxon>
        <taxon>Bacilli</taxon>
        <taxon>Bacillales</taxon>
        <taxon>Bacillaceae</taxon>
        <taxon>Sutcliffiella</taxon>
    </lineage>
</organism>
<evidence type="ECO:0000256" key="1">
    <source>
        <dbReference type="SAM" id="MobiDB-lite"/>
    </source>
</evidence>